<feature type="transmembrane region" description="Helical" evidence="1">
    <location>
        <begin position="235"/>
        <end position="257"/>
    </location>
</feature>
<keyword evidence="1" id="KW-0472">Membrane</keyword>
<dbReference type="RefSeq" id="WP_258393343.1">
    <property type="nucleotide sequence ID" value="NZ_AP019769.1"/>
</dbReference>
<gene>
    <name evidence="2" type="ORF">MJ1_0129</name>
</gene>
<keyword evidence="1" id="KW-1133">Transmembrane helix</keyword>
<dbReference type="KEGG" id="naer:MJ1_0129"/>
<evidence type="ECO:0000313" key="3">
    <source>
        <dbReference type="Proteomes" id="UP001055553"/>
    </source>
</evidence>
<dbReference type="AlphaFoldDB" id="A0A915SZK1"/>
<evidence type="ECO:0000256" key="1">
    <source>
        <dbReference type="SAM" id="Phobius"/>
    </source>
</evidence>
<dbReference type="EMBL" id="AP019769">
    <property type="protein sequence ID" value="BBL45304.1"/>
    <property type="molecule type" value="Genomic_DNA"/>
</dbReference>
<keyword evidence="1" id="KW-0812">Transmembrane</keyword>
<feature type="transmembrane region" description="Helical" evidence="1">
    <location>
        <begin position="269"/>
        <end position="293"/>
    </location>
</feature>
<feature type="transmembrane region" description="Helical" evidence="1">
    <location>
        <begin position="210"/>
        <end position="228"/>
    </location>
</feature>
<dbReference type="GeneID" id="74568080"/>
<feature type="transmembrane region" description="Helical" evidence="1">
    <location>
        <begin position="157"/>
        <end position="181"/>
    </location>
</feature>
<feature type="transmembrane region" description="Helical" evidence="1">
    <location>
        <begin position="6"/>
        <end position="25"/>
    </location>
</feature>
<feature type="transmembrane region" description="Helical" evidence="1">
    <location>
        <begin position="46"/>
        <end position="66"/>
    </location>
</feature>
<organism evidence="2 3">
    <name type="scientific">Nanobdella aerobiophila</name>
    <dbReference type="NCBI Taxonomy" id="2586965"/>
    <lineage>
        <taxon>Archaea</taxon>
        <taxon>Nanobdellota</taxon>
        <taxon>Nanobdellia</taxon>
        <taxon>Nanobdellales</taxon>
        <taxon>Nanobdellaceae</taxon>
        <taxon>Nanobdella</taxon>
    </lineage>
</organism>
<feature type="transmembrane region" description="Helical" evidence="1">
    <location>
        <begin position="115"/>
        <end position="145"/>
    </location>
</feature>
<evidence type="ECO:0000313" key="2">
    <source>
        <dbReference type="EMBL" id="BBL45304.1"/>
    </source>
</evidence>
<name>A0A915SZK1_9ARCH</name>
<accession>A0A915SZK1</accession>
<protein>
    <submittedName>
        <fullName evidence="2">Uncharacterized protein</fullName>
    </submittedName>
</protein>
<keyword evidence="3" id="KW-1185">Reference proteome</keyword>
<reference evidence="3" key="1">
    <citation type="journal article" date="2022" name="Int. J. Syst. Evol. Microbiol.">
        <title>Nanobdella aerobiophila gen. nov., sp. nov., a thermoacidophilic, obligate ectosymbiotic archaeon, and proposal of Nanobdellaceae fam. nov., Nanobdellales ord. nov. and Nanobdellia class. nov.</title>
        <authorList>
            <person name="Kato S."/>
            <person name="Ogasawara A."/>
            <person name="Itoh T."/>
            <person name="Sakai H.D."/>
            <person name="Shimizu M."/>
            <person name="Yuki M."/>
            <person name="Kaneko M."/>
            <person name="Takashina T."/>
            <person name="Ohkuma M."/>
        </authorList>
    </citation>
    <scope>NUCLEOTIDE SEQUENCE [LARGE SCALE GENOMIC DNA]</scope>
    <source>
        <strain evidence="3">MJ1</strain>
    </source>
</reference>
<feature type="transmembrane region" description="Helical" evidence="1">
    <location>
        <begin position="72"/>
        <end position="94"/>
    </location>
</feature>
<proteinExistence type="predicted"/>
<dbReference type="Proteomes" id="UP001055553">
    <property type="component" value="Chromosome"/>
</dbReference>
<sequence>MINYLLYFFVLLGAIIATIILFLWLELGLSCSYFINKDLFKKYENLFLSSWEITGTTIVFLVVQFEAIAPNLLIPVAYSFYIFIFLILFFFIFRNINIGIFEGLTFKNKYNKSSLIIYTIATLFLGIIMITLVSAGITGIGIIGLSGNIINWNIYIIFNYFNLLLLISTILSSLGFLGYIFGIDSYKRYSIIGYILFIIDLALFTRSIYVYYLIIPLVLFILMLLVKVRIYIQRIIYVLSHYFTSIIVSIMIFPYLFKIINIQNIITQSNILLSAEFVVSIFIIVAIFSIYLFEIKSILD</sequence>